<dbReference type="RefSeq" id="WP_208009510.1">
    <property type="nucleotide sequence ID" value="NZ_CP071796.1"/>
</dbReference>
<keyword evidence="2" id="KW-1185">Reference proteome</keyword>
<evidence type="ECO:0000313" key="1">
    <source>
        <dbReference type="EMBL" id="QTD45763.1"/>
    </source>
</evidence>
<name>A0A975CLM9_9BURK</name>
<reference evidence="1" key="1">
    <citation type="submission" date="2021-03" db="EMBL/GenBank/DDBJ databases">
        <title>Ottowia sp. 27C isolated from the cloaca of a Giant Asian pond turtle (Heosemys grandis).</title>
        <authorList>
            <person name="Spergser J."/>
            <person name="Busse H.-J."/>
        </authorList>
    </citation>
    <scope>NUCLEOTIDE SEQUENCE</scope>
    <source>
        <strain evidence="1">27C</strain>
    </source>
</reference>
<dbReference type="Pfam" id="PF05045">
    <property type="entry name" value="RgpF"/>
    <property type="match status" value="1"/>
</dbReference>
<dbReference type="Proteomes" id="UP000663903">
    <property type="component" value="Chromosome"/>
</dbReference>
<organism evidence="1 2">
    <name type="scientific">Ottowia testudinis</name>
    <dbReference type="NCBI Taxonomy" id="2816950"/>
    <lineage>
        <taxon>Bacteria</taxon>
        <taxon>Pseudomonadati</taxon>
        <taxon>Pseudomonadota</taxon>
        <taxon>Betaproteobacteria</taxon>
        <taxon>Burkholderiales</taxon>
        <taxon>Comamonadaceae</taxon>
        <taxon>Ottowia</taxon>
    </lineage>
</organism>
<dbReference type="AlphaFoldDB" id="A0A975CLM9"/>
<evidence type="ECO:0000313" key="2">
    <source>
        <dbReference type="Proteomes" id="UP000663903"/>
    </source>
</evidence>
<dbReference type="InterPro" id="IPR007739">
    <property type="entry name" value="RgpF"/>
</dbReference>
<accession>A0A975CLM9</accession>
<dbReference type="EMBL" id="CP071796">
    <property type="protein sequence ID" value="QTD45763.1"/>
    <property type="molecule type" value="Genomic_DNA"/>
</dbReference>
<gene>
    <name evidence="1" type="ORF">J1M35_02255</name>
</gene>
<sequence>MQAIANEKNGIVIAHYHPEGKIPVYMINFINHARNHYTKDIVLVSTKISIKSRKSLAPYCKIISRDNFGYDFWSYKIGLEELQSNCSYDRLLIMNSSFIIIDPEKFLAAVLKRPQTGQLVGLTKSFDFSEHLQSFCILFDGPQVISSEAMKSWWSDMTPISDRDEVIQKYEIGMSRHFQSKGFSLVSIYQPTAREKTMAIMRAVVQSGTYLAIPDESESCPIDLKQAKTLNPTHFLWDQLFFRYGIVKLDFIRKSLYGWQFQSLLQKPDWRSTQVPAIAKDAYY</sequence>
<evidence type="ECO:0008006" key="3">
    <source>
        <dbReference type="Google" id="ProtNLM"/>
    </source>
</evidence>
<proteinExistence type="predicted"/>
<dbReference type="KEGG" id="otd:J1M35_02255"/>
<protein>
    <recommendedName>
        <fullName evidence="3">Rhamnan synthesis protein F</fullName>
    </recommendedName>
</protein>